<proteinExistence type="inferred from homology"/>
<sequence length="180" mass="20674">MNNRFEQTPRVNTDTDNKTVSASRVRMNELVMPNDTNPLGNLMGGRLMQWMDICSAISAQRHCNRNVVTVAADSIEFKNAIQLGELVVIEGEVTRSFNSSMEIAMEVWAENLRTSERRLCTTSFYTFVAVDADGKTVPVPKIIPETDFEKERYKQAEKRREMRLEISKQNHYAHQKDKSK</sequence>
<gene>
    <name evidence="5" type="ORF">SAMN06265218_10680</name>
</gene>
<dbReference type="CDD" id="cd03442">
    <property type="entry name" value="BFIT_BACH"/>
    <property type="match status" value="1"/>
</dbReference>
<dbReference type="GO" id="GO:0005737">
    <property type="term" value="C:cytoplasm"/>
    <property type="evidence" value="ECO:0007669"/>
    <property type="project" value="TreeGrafter"/>
</dbReference>
<accession>A0A521CGZ2</accession>
<evidence type="ECO:0000313" key="5">
    <source>
        <dbReference type="EMBL" id="SMO58709.1"/>
    </source>
</evidence>
<dbReference type="SUPFAM" id="SSF54637">
    <property type="entry name" value="Thioesterase/thiol ester dehydrase-isomerase"/>
    <property type="match status" value="1"/>
</dbReference>
<comment type="similarity">
    <text evidence="1">Belongs to the acyl coenzyme A hydrolase family.</text>
</comment>
<evidence type="ECO:0000259" key="4">
    <source>
        <dbReference type="PROSITE" id="PS51770"/>
    </source>
</evidence>
<dbReference type="InterPro" id="IPR006683">
    <property type="entry name" value="Thioestr_dom"/>
</dbReference>
<dbReference type="GO" id="GO:0006637">
    <property type="term" value="P:acyl-CoA metabolic process"/>
    <property type="evidence" value="ECO:0007669"/>
    <property type="project" value="TreeGrafter"/>
</dbReference>
<dbReference type="PANTHER" id="PTHR11049">
    <property type="entry name" value="ACYL COENZYME A THIOESTER HYDROLASE"/>
    <property type="match status" value="1"/>
</dbReference>
<dbReference type="PROSITE" id="PS51770">
    <property type="entry name" value="HOTDOG_ACOT"/>
    <property type="match status" value="1"/>
</dbReference>
<feature type="domain" description="HotDog ACOT-type" evidence="4">
    <location>
        <begin position="21"/>
        <end position="133"/>
    </location>
</feature>
<protein>
    <submittedName>
        <fullName evidence="5">Acyl-CoA hydrolase</fullName>
    </submittedName>
</protein>
<dbReference type="RefSeq" id="WP_221929978.1">
    <property type="nucleotide sequence ID" value="NZ_FXTH01000006.1"/>
</dbReference>
<dbReference type="Proteomes" id="UP000317593">
    <property type="component" value="Unassembled WGS sequence"/>
</dbReference>
<dbReference type="GO" id="GO:0052816">
    <property type="term" value="F:long-chain fatty acyl-CoA hydrolase activity"/>
    <property type="evidence" value="ECO:0007669"/>
    <property type="project" value="TreeGrafter"/>
</dbReference>
<dbReference type="InterPro" id="IPR040170">
    <property type="entry name" value="Cytosol_ACT"/>
</dbReference>
<name>A0A521CGZ2_9BACT</name>
<organism evidence="5 6">
    <name type="scientific">Fodinibius sediminis</name>
    <dbReference type="NCBI Taxonomy" id="1214077"/>
    <lineage>
        <taxon>Bacteria</taxon>
        <taxon>Pseudomonadati</taxon>
        <taxon>Balneolota</taxon>
        <taxon>Balneolia</taxon>
        <taxon>Balneolales</taxon>
        <taxon>Balneolaceae</taxon>
        <taxon>Fodinibius</taxon>
    </lineage>
</organism>
<dbReference type="InterPro" id="IPR033120">
    <property type="entry name" value="HOTDOG_ACOT"/>
</dbReference>
<evidence type="ECO:0000256" key="1">
    <source>
        <dbReference type="ARBA" id="ARBA00010458"/>
    </source>
</evidence>
<evidence type="ECO:0000256" key="3">
    <source>
        <dbReference type="PROSITE-ProRule" id="PRU01106"/>
    </source>
</evidence>
<evidence type="ECO:0000313" key="6">
    <source>
        <dbReference type="Proteomes" id="UP000317593"/>
    </source>
</evidence>
<reference evidence="5 6" key="1">
    <citation type="submission" date="2017-05" db="EMBL/GenBank/DDBJ databases">
        <authorList>
            <person name="Varghese N."/>
            <person name="Submissions S."/>
        </authorList>
    </citation>
    <scope>NUCLEOTIDE SEQUENCE [LARGE SCALE GENOMIC DNA]</scope>
    <source>
        <strain evidence="5 6">DSM 21194</strain>
    </source>
</reference>
<keyword evidence="6" id="KW-1185">Reference proteome</keyword>
<dbReference type="Gene3D" id="3.10.129.10">
    <property type="entry name" value="Hotdog Thioesterase"/>
    <property type="match status" value="1"/>
</dbReference>
<evidence type="ECO:0000256" key="2">
    <source>
        <dbReference type="ARBA" id="ARBA00022801"/>
    </source>
</evidence>
<dbReference type="InterPro" id="IPR029069">
    <property type="entry name" value="HotDog_dom_sf"/>
</dbReference>
<dbReference type="EMBL" id="FXTH01000006">
    <property type="protein sequence ID" value="SMO58709.1"/>
    <property type="molecule type" value="Genomic_DNA"/>
</dbReference>
<keyword evidence="2 3" id="KW-0378">Hydrolase</keyword>
<dbReference type="AlphaFoldDB" id="A0A521CGZ2"/>
<dbReference type="Pfam" id="PF03061">
    <property type="entry name" value="4HBT"/>
    <property type="match status" value="1"/>
</dbReference>